<evidence type="ECO:0000256" key="2">
    <source>
        <dbReference type="ARBA" id="ARBA00022679"/>
    </source>
</evidence>
<feature type="coiled-coil region" evidence="4">
    <location>
        <begin position="573"/>
        <end position="629"/>
    </location>
</feature>
<reference evidence="6 7" key="1">
    <citation type="submission" date="2022-01" db="EMBL/GenBank/DDBJ databases">
        <title>A chromosomal length assembly of Cordylochernes scorpioides.</title>
        <authorList>
            <person name="Zeh D."/>
            <person name="Zeh J."/>
        </authorList>
    </citation>
    <scope>NUCLEOTIDE SEQUENCE [LARGE SCALE GENOMIC DNA]</scope>
    <source>
        <strain evidence="6">IN4F17</strain>
        <tissue evidence="6">Whole Body</tissue>
    </source>
</reference>
<dbReference type="InterPro" id="IPR001387">
    <property type="entry name" value="Cro/C1-type_HTH"/>
</dbReference>
<evidence type="ECO:0000313" key="6">
    <source>
        <dbReference type="EMBL" id="UYV65740.1"/>
    </source>
</evidence>
<evidence type="ECO:0000256" key="4">
    <source>
        <dbReference type="SAM" id="Coils"/>
    </source>
</evidence>
<dbReference type="PANTHER" id="PTHR45918">
    <property type="entry name" value="ALPHA-1,3/1,6-MANNOSYLTRANSFERASE ALG2"/>
    <property type="match status" value="1"/>
</dbReference>
<evidence type="ECO:0000313" key="7">
    <source>
        <dbReference type="Proteomes" id="UP001235939"/>
    </source>
</evidence>
<dbReference type="Gene3D" id="3.40.50.2000">
    <property type="entry name" value="Glycogen Phosphorylase B"/>
    <property type="match status" value="1"/>
</dbReference>
<comment type="subcellular location">
    <subcellularLocation>
        <location evidence="3">Endoplasmic reticulum membrane</location>
        <topology evidence="3">Single-pass membrane protein</topology>
    </subcellularLocation>
</comment>
<feature type="non-terminal residue" evidence="6">
    <location>
        <position position="790"/>
    </location>
</feature>
<keyword evidence="3" id="KW-0472">Membrane</keyword>
<protein>
    <recommendedName>
        <fullName evidence="3">Alpha-1,3/1,6-mannosyltransferase ALG2</fullName>
        <ecNumber evidence="3">2.4.1.132</ecNumber>
        <ecNumber evidence="3">2.4.1.257</ecNumber>
    </recommendedName>
    <alternativeName>
        <fullName evidence="3">GDP-Man:Man(1)GlcNAc(2)-PP-Dol alpha-1,3-mannosyltransferase</fullName>
    </alternativeName>
</protein>
<organism evidence="6 7">
    <name type="scientific">Cordylochernes scorpioides</name>
    <dbReference type="NCBI Taxonomy" id="51811"/>
    <lineage>
        <taxon>Eukaryota</taxon>
        <taxon>Metazoa</taxon>
        <taxon>Ecdysozoa</taxon>
        <taxon>Arthropoda</taxon>
        <taxon>Chelicerata</taxon>
        <taxon>Arachnida</taxon>
        <taxon>Pseudoscorpiones</taxon>
        <taxon>Cheliferoidea</taxon>
        <taxon>Chernetidae</taxon>
        <taxon>Cordylochernes</taxon>
    </lineage>
</organism>
<dbReference type="PANTHER" id="PTHR45918:SF1">
    <property type="entry name" value="ALPHA-1,3_1,6-MANNOSYLTRANSFERASE ALG2"/>
    <property type="match status" value="1"/>
</dbReference>
<dbReference type="InterPro" id="IPR001888">
    <property type="entry name" value="Transposase_1"/>
</dbReference>
<keyword evidence="7" id="KW-1185">Reference proteome</keyword>
<dbReference type="Gene3D" id="3.30.420.10">
    <property type="entry name" value="Ribonuclease H-like superfamily/Ribonuclease H"/>
    <property type="match status" value="1"/>
</dbReference>
<dbReference type="Pfam" id="PF00534">
    <property type="entry name" value="Glycos_transf_1"/>
    <property type="match status" value="1"/>
</dbReference>
<dbReference type="InterPro" id="IPR001296">
    <property type="entry name" value="Glyco_trans_1"/>
</dbReference>
<keyword evidence="2 3" id="KW-0808">Transferase</keyword>
<sequence length="790" mass="90310">SRKVVSAYLPLPSRGSVEGWLNRLVFDHYDPEERRTLMLKTGQLCASLPSIIDNMTQNKYIATAFYGFHKSISQKKAKQTRVVFLHPDLGIGGAERLVVDSALALQARMNDTTSPSLWSGAWIPRSLFGKCHALMAYLRMIYAAFWLGLSPSAPVPDVVYVDQVSACIPVLNLFLTAYVLFFCHFPDQLLTDRKTTPKKLYRAAIDAIEECTTGMADLVLVNSKFTVWGKFSDLPQNVNMEMKFIVYSLQDNYYLASLCERTPQAYGKHALSIKSCEYWFRRLKSGDFDTRDKERGGRPIKFEDAKLEALLDEDSSQTQEELAETLGVTQQAISNRPKVIGMVQKQGNWVPYELKPGNIERRICTKSSVKPGHGRKLMLCIWWDLLGVIYYELLQPNETITEERYQQQLMRLSRALKIKRPLYAKRHDKVIYQHDNARPHVAKVVKETLEVLQWDVLPHPLYSPDIAPSDYHMFRSMTHGLAEQHFTSYEVAKNWVNVWIASKDVDFFRHRIQSVFQETFPSLVGKVHTAVLYPSLNMAAFNQQRLDDYISDIVKFDSKVQCYFLSLNRFERKKNLGLALKALKALHQKLKEDQRAVGLVVAGGYDPNLKENQEYLAELEKEAKTLGIEEYVNFVRSPDETIKMHLIHSCLAVVYTPQNEHFGIVPLEAMYLNRPVIAVNSGGPLETVKHRETGLLCDPTPAAFSEAMKELFLSRSFARDMGIQGHHHVKDNFSYDNFAHRLDGFVKGLSRSQRVREPLQAFITPVLFIAFSMFSLWLLLTGFVVLVKAL</sequence>
<name>A0ABY6KAM8_9ARAC</name>
<dbReference type="Gene3D" id="1.10.10.10">
    <property type="entry name" value="Winged helix-like DNA-binding domain superfamily/Winged helix DNA-binding domain"/>
    <property type="match status" value="1"/>
</dbReference>
<dbReference type="Pfam" id="PF01359">
    <property type="entry name" value="Transposase_1"/>
    <property type="match status" value="1"/>
</dbReference>
<comment type="catalytic activity">
    <reaction evidence="3">
        <text>an alpha-D-Man-(1-&gt;3)-beta-D-Man-(1-&gt;4)-beta-D-GlcNAc-(1-&gt;4)-alpha-D-GlcNAc-diphospho-di-trans,poly-cis-dolichol + GDP-alpha-D-mannose = an alpha-D-Man-(1-&gt;3)-[alpha-D-Man-(1-&gt;6)]-beta-D-Man-(1-&gt;4)-beta-D-GlcNAc-(1-&gt;4)-alpha-D-GlcNAc-diphospho-di-trans,poly-cis-dolichol + GDP + H(+)</text>
        <dbReference type="Rhea" id="RHEA:29519"/>
        <dbReference type="Rhea" id="RHEA-COMP:19513"/>
        <dbReference type="Rhea" id="RHEA-COMP:19515"/>
        <dbReference type="ChEBI" id="CHEBI:15378"/>
        <dbReference type="ChEBI" id="CHEBI:57527"/>
        <dbReference type="ChEBI" id="CHEBI:58189"/>
        <dbReference type="ChEBI" id="CHEBI:132510"/>
        <dbReference type="ChEBI" id="CHEBI:132511"/>
        <dbReference type="EC" id="2.4.1.257"/>
    </reaction>
    <physiologicalReaction direction="left-to-right" evidence="3">
        <dbReference type="Rhea" id="RHEA:29520"/>
    </physiologicalReaction>
</comment>
<keyword evidence="4" id="KW-0175">Coiled coil</keyword>
<keyword evidence="1 3" id="KW-0328">Glycosyltransferase</keyword>
<keyword evidence="3" id="KW-1133">Transmembrane helix</keyword>
<comment type="catalytic activity">
    <reaction evidence="3">
        <text>a beta-D-Man-(1-&gt;4)-beta-D-GlcNAc-(1-&gt;4)-alpha-D-GlcNAc-diphospho-di-trans,poly-cis-dolichol + GDP-alpha-D-mannose = an alpha-D-Man-(1-&gt;3)-beta-D-Man-(1-&gt;4)-beta-D-GlcNAc-(1-&gt;4)-alpha-D-GlcNAc-diphospho-di-trans,poly-cis-dolichol + GDP + H(+)</text>
        <dbReference type="Rhea" id="RHEA:29515"/>
        <dbReference type="Rhea" id="RHEA-COMP:19511"/>
        <dbReference type="Rhea" id="RHEA-COMP:19513"/>
        <dbReference type="ChEBI" id="CHEBI:15378"/>
        <dbReference type="ChEBI" id="CHEBI:57527"/>
        <dbReference type="ChEBI" id="CHEBI:58189"/>
        <dbReference type="ChEBI" id="CHEBI:58472"/>
        <dbReference type="ChEBI" id="CHEBI:132510"/>
        <dbReference type="EC" id="2.4.1.132"/>
    </reaction>
    <physiologicalReaction direction="left-to-right" evidence="3">
        <dbReference type="Rhea" id="RHEA:29516"/>
    </physiologicalReaction>
</comment>
<dbReference type="Proteomes" id="UP001235939">
    <property type="component" value="Chromosome 03"/>
</dbReference>
<comment type="function">
    <text evidence="3">Mannosylates Man(2)GlcNAc(2)-dolichol diphosphate and Man(1)GlcNAc(2)-dolichol diphosphate to form Man(3)GlcNAc(2)-dolichol diphosphate.</text>
</comment>
<dbReference type="InterPro" id="IPR027054">
    <property type="entry name" value="ALG2"/>
</dbReference>
<feature type="domain" description="HTH cro/C1-type" evidence="5">
    <location>
        <begin position="318"/>
        <end position="335"/>
    </location>
</feature>
<evidence type="ECO:0000256" key="3">
    <source>
        <dbReference type="RuleBase" id="RU367136"/>
    </source>
</evidence>
<evidence type="ECO:0000259" key="5">
    <source>
        <dbReference type="PROSITE" id="PS50943"/>
    </source>
</evidence>
<keyword evidence="3" id="KW-0812">Transmembrane</keyword>
<comment type="pathway">
    <text evidence="3">Protein modification; protein glycosylation.</text>
</comment>
<dbReference type="SUPFAM" id="SSF53756">
    <property type="entry name" value="UDP-Glycosyltransferase/glycogen phosphorylase"/>
    <property type="match status" value="1"/>
</dbReference>
<evidence type="ECO:0000256" key="1">
    <source>
        <dbReference type="ARBA" id="ARBA00022676"/>
    </source>
</evidence>
<accession>A0ABY6KAM8</accession>
<dbReference type="InterPro" id="IPR041426">
    <property type="entry name" value="Mos1_HTH"/>
</dbReference>
<feature type="transmembrane region" description="Helical" evidence="3">
    <location>
        <begin position="761"/>
        <end position="787"/>
    </location>
</feature>
<dbReference type="InterPro" id="IPR036397">
    <property type="entry name" value="RNaseH_sf"/>
</dbReference>
<dbReference type="EC" id="2.4.1.132" evidence="3"/>
<dbReference type="InterPro" id="IPR036388">
    <property type="entry name" value="WH-like_DNA-bd_sf"/>
</dbReference>
<dbReference type="Pfam" id="PF17906">
    <property type="entry name" value="HTH_48"/>
    <property type="match status" value="1"/>
</dbReference>
<dbReference type="EMBL" id="CP092865">
    <property type="protein sequence ID" value="UYV65740.1"/>
    <property type="molecule type" value="Genomic_DNA"/>
</dbReference>
<gene>
    <name evidence="6" type="ORF">LAZ67_3005289</name>
</gene>
<comment type="similarity">
    <text evidence="3">Belongs to the glycosyltransferase group 1 family.</text>
</comment>
<proteinExistence type="inferred from homology"/>
<dbReference type="EC" id="2.4.1.257" evidence="3"/>
<dbReference type="PROSITE" id="PS50943">
    <property type="entry name" value="HTH_CROC1"/>
    <property type="match status" value="1"/>
</dbReference>